<dbReference type="EMBL" id="FORP01000002">
    <property type="protein sequence ID" value="SFI88511.1"/>
    <property type="molecule type" value="Genomic_DNA"/>
</dbReference>
<keyword evidence="6" id="KW-1185">Reference proteome</keyword>
<organism evidence="5 6">
    <name type="scientific">Amycolatopsis sacchari</name>
    <dbReference type="NCBI Taxonomy" id="115433"/>
    <lineage>
        <taxon>Bacteria</taxon>
        <taxon>Bacillati</taxon>
        <taxon>Actinomycetota</taxon>
        <taxon>Actinomycetes</taxon>
        <taxon>Pseudonocardiales</taxon>
        <taxon>Pseudonocardiaceae</taxon>
        <taxon>Amycolatopsis</taxon>
    </lineage>
</organism>
<gene>
    <name evidence="5" type="ORF">SAMN05421835_10254</name>
</gene>
<protein>
    <submittedName>
        <fullName evidence="5">Excalibur calcium-binding domain-containing protein</fullName>
    </submittedName>
</protein>
<name>A0A1I3LUT2_9PSEU</name>
<feature type="domain" description="Excalibur calcium-binding" evidence="4">
    <location>
        <begin position="98"/>
        <end position="135"/>
    </location>
</feature>
<evidence type="ECO:0000259" key="4">
    <source>
        <dbReference type="SMART" id="SM00894"/>
    </source>
</evidence>
<evidence type="ECO:0000313" key="6">
    <source>
        <dbReference type="Proteomes" id="UP000199025"/>
    </source>
</evidence>
<dbReference type="AlphaFoldDB" id="A0A1I3LUT2"/>
<feature type="compositionally biased region" description="Low complexity" evidence="1">
    <location>
        <begin position="80"/>
        <end position="96"/>
    </location>
</feature>
<feature type="signal peptide" evidence="3">
    <location>
        <begin position="1"/>
        <end position="30"/>
    </location>
</feature>
<feature type="region of interest" description="Disordered" evidence="1">
    <location>
        <begin position="137"/>
        <end position="161"/>
    </location>
</feature>
<keyword evidence="3" id="KW-0732">Signal</keyword>
<keyword evidence="2" id="KW-1133">Transmembrane helix</keyword>
<dbReference type="InterPro" id="IPR008613">
    <property type="entry name" value="Excalibur_Ca-bd_domain"/>
</dbReference>
<keyword evidence="2" id="KW-0472">Membrane</keyword>
<proteinExistence type="predicted"/>
<evidence type="ECO:0000256" key="2">
    <source>
        <dbReference type="SAM" id="Phobius"/>
    </source>
</evidence>
<evidence type="ECO:0000313" key="5">
    <source>
        <dbReference type="EMBL" id="SFI88511.1"/>
    </source>
</evidence>
<dbReference type="OrthoDB" id="5681216at2"/>
<dbReference type="Pfam" id="PF05901">
    <property type="entry name" value="Excalibur"/>
    <property type="match status" value="1"/>
</dbReference>
<evidence type="ECO:0000256" key="1">
    <source>
        <dbReference type="SAM" id="MobiDB-lite"/>
    </source>
</evidence>
<keyword evidence="2" id="KW-0812">Transmembrane</keyword>
<dbReference type="STRING" id="115433.SAMN05421835_10254"/>
<dbReference type="Proteomes" id="UP000199025">
    <property type="component" value="Unassembled WGS sequence"/>
</dbReference>
<reference evidence="5 6" key="1">
    <citation type="submission" date="2016-10" db="EMBL/GenBank/DDBJ databases">
        <authorList>
            <person name="de Groot N.N."/>
        </authorList>
    </citation>
    <scope>NUCLEOTIDE SEQUENCE [LARGE SCALE GENOMIC DNA]</scope>
    <source>
        <strain evidence="5 6">DSM 44468</strain>
    </source>
</reference>
<evidence type="ECO:0000256" key="3">
    <source>
        <dbReference type="SAM" id="SignalP"/>
    </source>
</evidence>
<feature type="domain" description="Excalibur calcium-binding" evidence="4">
    <location>
        <begin position="32"/>
        <end position="69"/>
    </location>
</feature>
<dbReference type="SMART" id="SM00894">
    <property type="entry name" value="Excalibur"/>
    <property type="match status" value="2"/>
</dbReference>
<feature type="transmembrane region" description="Helical" evidence="2">
    <location>
        <begin position="168"/>
        <end position="188"/>
    </location>
</feature>
<sequence length="194" mass="19843">MPKLSRLLGTVAAGAALALFAPAPALFANAADTLNCGDFQYQEDAQAELEKNPADPNNLDGNDDGVACESLPHRPKTTTEKPTATTTAPKPATTTKAADKDCADFATQAQAQAELNKNPADPNRLDADHDGYACESKFGQPTGQVKVKPSGGVDTGDGTSLPSENDTALVAGGAALAATAGAGAVLLVRRRARR</sequence>
<accession>A0A1I3LUT2</accession>
<feature type="chain" id="PRO_5011595279" evidence="3">
    <location>
        <begin position="31"/>
        <end position="194"/>
    </location>
</feature>
<feature type="region of interest" description="Disordered" evidence="1">
    <location>
        <begin position="46"/>
        <end position="101"/>
    </location>
</feature>
<dbReference type="RefSeq" id="WP_091504405.1">
    <property type="nucleotide sequence ID" value="NZ_CBDRCA010000021.1"/>
</dbReference>